<comment type="caution">
    <text evidence="3">The sequence shown here is derived from an EMBL/GenBank/DDBJ whole genome shotgun (WGS) entry which is preliminary data.</text>
</comment>
<sequence>MDKTGVSSETIELSGSEDPSQQPPTKIRKKPGRKPNPASPAVRKEQNRAAQRAFRDRKEKHLHELEQSVNSLKELHTQVVQRSQREAQESKDTVESLRNENFYLREVVFSFETALSKGGYVTVLQEVKADLYRRHYEKHTVKKTTSDGKAGVEESVPPPKKSSPDPHASTNSGLKPKAGDAALLRDGRLTAQAIPPNSQQPSSSSGPNSSSGSRTTAISSWQGTTPVIDPRDDSILSVSNDILYKPPPHMAAHARTTTSTSTTSTPVTTPSSSLPQSASSEKERRVSKHTSSSRRPASLPGSVIEQPLTIVRSGVSSPAPPSPSSPLPQFSPWGSRPTEYTKQPSVFDELQSSLFPPGTLQSIIRCNMPTPQEIVNDVTLFEHLQEHRLPSSSLPHPHPHRALRDPVIAPGHSFLALTASASSMDMEMGEVTATMTTVTSASGTKCSNLPSNDRRKPCSPSTMRVANANLPSSVSLRLVDDERDNGDDGDDEDDEDEVDGEEFGAPLAKEDTLGLDDGLKQDVFPSVRLQLEIRILASAPPVVDPNIDPKVYELPHDPRIDLIPCPKLRAQLILYQGKYDIEDLCQILIAGAICHGHPLDPHSWELPDAFFDRYGFLLGEEMMRHKNKIWPKKGQPFFSPCLF</sequence>
<keyword evidence="4" id="KW-1185">Reference proteome</keyword>
<evidence type="ECO:0000313" key="3">
    <source>
        <dbReference type="EMBL" id="KAF9582028.1"/>
    </source>
</evidence>
<dbReference type="CDD" id="cd14688">
    <property type="entry name" value="bZIP_YAP"/>
    <property type="match status" value="1"/>
</dbReference>
<feature type="region of interest" description="Disordered" evidence="1">
    <location>
        <begin position="1"/>
        <end position="61"/>
    </location>
</feature>
<dbReference type="SMART" id="SM00338">
    <property type="entry name" value="BRLZ"/>
    <property type="match status" value="1"/>
</dbReference>
<dbReference type="AlphaFoldDB" id="A0A9P6FUU6"/>
<feature type="compositionally biased region" description="Polar residues" evidence="1">
    <location>
        <begin position="459"/>
        <end position="475"/>
    </location>
</feature>
<proteinExistence type="predicted"/>
<name>A0A9P6FUU6_9FUNG</name>
<evidence type="ECO:0000259" key="2">
    <source>
        <dbReference type="PROSITE" id="PS00036"/>
    </source>
</evidence>
<feature type="compositionally biased region" description="Polar residues" evidence="1">
    <location>
        <begin position="1"/>
        <end position="24"/>
    </location>
</feature>
<dbReference type="SUPFAM" id="SSF57959">
    <property type="entry name" value="Leucine zipper domain"/>
    <property type="match status" value="1"/>
</dbReference>
<dbReference type="PANTHER" id="PTHR38116">
    <property type="entry name" value="CHROMOSOME 7, WHOLE GENOME SHOTGUN SEQUENCE"/>
    <property type="match status" value="1"/>
</dbReference>
<dbReference type="PANTHER" id="PTHR38116:SF9">
    <property type="entry name" value="BZIP DOMAIN-CONTAINING PROTEIN"/>
    <property type="match status" value="1"/>
</dbReference>
<dbReference type="InterPro" id="IPR004827">
    <property type="entry name" value="bZIP"/>
</dbReference>
<dbReference type="EMBL" id="JAABOA010001218">
    <property type="protein sequence ID" value="KAF9582028.1"/>
    <property type="molecule type" value="Genomic_DNA"/>
</dbReference>
<feature type="compositionally biased region" description="Acidic residues" evidence="1">
    <location>
        <begin position="481"/>
        <end position="502"/>
    </location>
</feature>
<reference evidence="3" key="1">
    <citation type="journal article" date="2020" name="Fungal Divers.">
        <title>Resolving the Mortierellaceae phylogeny through synthesis of multi-gene phylogenetics and phylogenomics.</title>
        <authorList>
            <person name="Vandepol N."/>
            <person name="Liber J."/>
            <person name="Desiro A."/>
            <person name="Na H."/>
            <person name="Kennedy M."/>
            <person name="Barry K."/>
            <person name="Grigoriev I.V."/>
            <person name="Miller A.N."/>
            <person name="O'Donnell K."/>
            <person name="Stajich J.E."/>
            <person name="Bonito G."/>
        </authorList>
    </citation>
    <scope>NUCLEOTIDE SEQUENCE</scope>
    <source>
        <strain evidence="3">KOD1015</strain>
    </source>
</reference>
<dbReference type="Proteomes" id="UP000780801">
    <property type="component" value="Unassembled WGS sequence"/>
</dbReference>
<evidence type="ECO:0000256" key="1">
    <source>
        <dbReference type="SAM" id="MobiDB-lite"/>
    </source>
</evidence>
<dbReference type="InterPro" id="IPR046347">
    <property type="entry name" value="bZIP_sf"/>
</dbReference>
<feature type="region of interest" description="Disordered" evidence="1">
    <location>
        <begin position="192"/>
        <end position="233"/>
    </location>
</feature>
<dbReference type="Gene3D" id="1.20.5.170">
    <property type="match status" value="1"/>
</dbReference>
<dbReference type="OrthoDB" id="2593073at2759"/>
<feature type="compositionally biased region" description="Low complexity" evidence="1">
    <location>
        <begin position="195"/>
        <end position="220"/>
    </location>
</feature>
<feature type="domain" description="BZIP" evidence="2">
    <location>
        <begin position="43"/>
        <end position="57"/>
    </location>
</feature>
<dbReference type="GO" id="GO:0003700">
    <property type="term" value="F:DNA-binding transcription factor activity"/>
    <property type="evidence" value="ECO:0007669"/>
    <property type="project" value="InterPro"/>
</dbReference>
<accession>A0A9P6FUU6</accession>
<feature type="compositionally biased region" description="Basic and acidic residues" evidence="1">
    <location>
        <begin position="42"/>
        <end position="61"/>
    </location>
</feature>
<feature type="region of interest" description="Disordered" evidence="1">
    <location>
        <begin position="140"/>
        <end position="178"/>
    </location>
</feature>
<protein>
    <recommendedName>
        <fullName evidence="2">BZIP domain-containing protein</fullName>
    </recommendedName>
</protein>
<evidence type="ECO:0000313" key="4">
    <source>
        <dbReference type="Proteomes" id="UP000780801"/>
    </source>
</evidence>
<feature type="region of interest" description="Disordered" evidence="1">
    <location>
        <begin position="77"/>
        <end position="97"/>
    </location>
</feature>
<dbReference type="PROSITE" id="PS00036">
    <property type="entry name" value="BZIP_BASIC"/>
    <property type="match status" value="1"/>
</dbReference>
<gene>
    <name evidence="3" type="ORF">BGW38_000752</name>
</gene>
<feature type="compositionally biased region" description="Basic and acidic residues" evidence="1">
    <location>
        <begin position="83"/>
        <end position="97"/>
    </location>
</feature>
<feature type="compositionally biased region" description="Low complexity" evidence="1">
    <location>
        <begin position="256"/>
        <end position="279"/>
    </location>
</feature>
<feature type="region of interest" description="Disordered" evidence="1">
    <location>
        <begin position="440"/>
        <end position="512"/>
    </location>
</feature>
<organism evidence="3 4">
    <name type="scientific">Lunasporangiospora selenospora</name>
    <dbReference type="NCBI Taxonomy" id="979761"/>
    <lineage>
        <taxon>Eukaryota</taxon>
        <taxon>Fungi</taxon>
        <taxon>Fungi incertae sedis</taxon>
        <taxon>Mucoromycota</taxon>
        <taxon>Mortierellomycotina</taxon>
        <taxon>Mortierellomycetes</taxon>
        <taxon>Mortierellales</taxon>
        <taxon>Mortierellaceae</taxon>
        <taxon>Lunasporangiospora</taxon>
    </lineage>
</organism>
<feature type="region of interest" description="Disordered" evidence="1">
    <location>
        <begin position="246"/>
        <end position="341"/>
    </location>
</feature>